<sequence length="301" mass="32552">MAPLVRGVLVVALSVACVLLATSCAQKPRPIPPGVVIVAKVPTRFHNGYLVLWGNNAKKVRYGLIADEHLNHVFHTNRRGQLLDQRNRDIGVPPCGNPQKFRNFDNEDYAVSNDGRMIYCVSGTGGGGPLKGMLIGDPSSLRTSSITFWDNNAGSISYMSKTEIALLGIGASCIDRFPGGHGTRLVIFNPVTDRIVRRLRCTDGIIPYRSGFMLSRRVAETGNVWTYSIDGKTWVQGTAVGATPSGLVYYGGADGDLRAANDPGAVIARNVNYAMVFNDANVASLVPLSREPKAKRIPVKR</sequence>
<gene>
    <name evidence="1" type="ORF">CARN4_1893</name>
</gene>
<dbReference type="AlphaFoldDB" id="E6Q312"/>
<proteinExistence type="predicted"/>
<dbReference type="EMBL" id="CABO01000019">
    <property type="protein sequence ID" value="CBI01572.1"/>
    <property type="molecule type" value="Genomic_DNA"/>
</dbReference>
<evidence type="ECO:0000313" key="1">
    <source>
        <dbReference type="EMBL" id="CBI01572.1"/>
    </source>
</evidence>
<name>E6Q312_9ZZZZ</name>
<dbReference type="PROSITE" id="PS51257">
    <property type="entry name" value="PROKAR_LIPOPROTEIN"/>
    <property type="match status" value="1"/>
</dbReference>
<reference evidence="1" key="1">
    <citation type="submission" date="2009-10" db="EMBL/GenBank/DDBJ databases">
        <title>Diversity of trophic interactions inside an arsenic-rich microbial ecosystem.</title>
        <authorList>
            <person name="Bertin P.N."/>
            <person name="Heinrich-Salmeron A."/>
            <person name="Pelletier E."/>
            <person name="Goulhen-Chollet F."/>
            <person name="Arsene-Ploetze F."/>
            <person name="Gallien S."/>
            <person name="Calteau A."/>
            <person name="Vallenet D."/>
            <person name="Casiot C."/>
            <person name="Chane-Woon-Ming B."/>
            <person name="Giloteaux L."/>
            <person name="Barakat M."/>
            <person name="Bonnefoy V."/>
            <person name="Bruneel O."/>
            <person name="Chandler M."/>
            <person name="Cleiss J."/>
            <person name="Duran R."/>
            <person name="Elbaz-Poulichet F."/>
            <person name="Fonknechten N."/>
            <person name="Lauga B."/>
            <person name="Mornico D."/>
            <person name="Ortet P."/>
            <person name="Schaeffer C."/>
            <person name="Siguier P."/>
            <person name="Alexander Thil Smith A."/>
            <person name="Van Dorsselaer A."/>
            <person name="Weissenbach J."/>
            <person name="Medigue C."/>
            <person name="Le Paslier D."/>
        </authorList>
    </citation>
    <scope>NUCLEOTIDE SEQUENCE</scope>
</reference>
<organism evidence="1">
    <name type="scientific">mine drainage metagenome</name>
    <dbReference type="NCBI Taxonomy" id="410659"/>
    <lineage>
        <taxon>unclassified sequences</taxon>
        <taxon>metagenomes</taxon>
        <taxon>ecological metagenomes</taxon>
    </lineage>
</organism>
<accession>E6Q312</accession>
<comment type="caution">
    <text evidence="1">The sequence shown here is derived from an EMBL/GenBank/DDBJ whole genome shotgun (WGS) entry which is preliminary data.</text>
</comment>
<protein>
    <submittedName>
        <fullName evidence="1">Uncharacterized protein</fullName>
    </submittedName>
</protein>